<name>A0AA37BTR5_9ARCH</name>
<dbReference type="PANTHER" id="PTHR10314">
    <property type="entry name" value="CYSTATHIONINE BETA-SYNTHASE"/>
    <property type="match status" value="1"/>
</dbReference>
<sequence>MAIYYDATDLIGNTPVLLLRRLTGEGDAELYAKLEWYNIGGSIKDRTALNLIEHAEAAGVLKKGKRIIEATSGNTGIALAMLGAIRGYDVTIVMSEAVSEERRKIISAYGAELILTPSSLGTAGAIEMKERLLQKYPDRYVAVDQFSDPANILAHYQRTATEIIKDFGHSLDAVVATIGTGGTTSGLALRLKQFDRRIRVIGVTPALGVRIQGIRNPREPRPSKLVHTDWLDEVVEITEEQKKECFRVASLAASREGILIGMSSSCALYVAMKEASRLGSGHRVLAILPDSGYKYLSTELYQDRSRRASPDEA</sequence>
<evidence type="ECO:0000313" key="6">
    <source>
        <dbReference type="Proteomes" id="UP000632195"/>
    </source>
</evidence>
<dbReference type="InterPro" id="IPR001926">
    <property type="entry name" value="TrpB-like_PALP"/>
</dbReference>
<dbReference type="Pfam" id="PF00291">
    <property type="entry name" value="PALP"/>
    <property type="match status" value="1"/>
</dbReference>
<dbReference type="Proteomes" id="UP000632195">
    <property type="component" value="Unassembled WGS sequence"/>
</dbReference>
<evidence type="ECO:0000259" key="4">
    <source>
        <dbReference type="Pfam" id="PF00291"/>
    </source>
</evidence>
<evidence type="ECO:0000256" key="2">
    <source>
        <dbReference type="ARBA" id="ARBA00007103"/>
    </source>
</evidence>
<protein>
    <submittedName>
        <fullName evidence="5">Cysteine synthase B</fullName>
    </submittedName>
</protein>
<feature type="domain" description="Tryptophan synthase beta chain-like PALP" evidence="4">
    <location>
        <begin position="8"/>
        <end position="290"/>
    </location>
</feature>
<reference evidence="5" key="2">
    <citation type="submission" date="2022-09" db="EMBL/GenBank/DDBJ databases">
        <authorList>
            <person name="Sun Q."/>
            <person name="Ohkuma M."/>
        </authorList>
    </citation>
    <scope>NUCLEOTIDE SEQUENCE</scope>
    <source>
        <strain evidence="5">JCM 13583</strain>
    </source>
</reference>
<dbReference type="EMBL" id="BMNY01000003">
    <property type="protein sequence ID" value="GGM78938.1"/>
    <property type="molecule type" value="Genomic_DNA"/>
</dbReference>
<evidence type="ECO:0000313" key="5">
    <source>
        <dbReference type="EMBL" id="GGM78938.1"/>
    </source>
</evidence>
<comment type="caution">
    <text evidence="5">The sequence shown here is derived from an EMBL/GenBank/DDBJ whole genome shotgun (WGS) entry which is preliminary data.</text>
</comment>
<keyword evidence="3" id="KW-0663">Pyridoxal phosphate</keyword>
<organism evidence="5 6">
    <name type="scientific">Thermogymnomonas acidicola</name>
    <dbReference type="NCBI Taxonomy" id="399579"/>
    <lineage>
        <taxon>Archaea</taxon>
        <taxon>Methanobacteriati</taxon>
        <taxon>Thermoplasmatota</taxon>
        <taxon>Thermoplasmata</taxon>
        <taxon>Thermoplasmatales</taxon>
        <taxon>Thermogymnomonas</taxon>
    </lineage>
</organism>
<comment type="cofactor">
    <cofactor evidence="1">
        <name>pyridoxal 5'-phosphate</name>
        <dbReference type="ChEBI" id="CHEBI:597326"/>
    </cofactor>
</comment>
<dbReference type="Gene3D" id="3.40.50.1100">
    <property type="match status" value="2"/>
</dbReference>
<accession>A0AA37BTR5</accession>
<dbReference type="CDD" id="cd01561">
    <property type="entry name" value="CBS_like"/>
    <property type="match status" value="1"/>
</dbReference>
<dbReference type="GO" id="GO:0009069">
    <property type="term" value="P:serine family amino acid metabolic process"/>
    <property type="evidence" value="ECO:0007669"/>
    <property type="project" value="UniProtKB-ARBA"/>
</dbReference>
<dbReference type="RefSeq" id="WP_188681760.1">
    <property type="nucleotide sequence ID" value="NZ_BMNY01000003.1"/>
</dbReference>
<dbReference type="SUPFAM" id="SSF53686">
    <property type="entry name" value="Tryptophan synthase beta subunit-like PLP-dependent enzymes"/>
    <property type="match status" value="1"/>
</dbReference>
<evidence type="ECO:0000256" key="1">
    <source>
        <dbReference type="ARBA" id="ARBA00001933"/>
    </source>
</evidence>
<proteinExistence type="inferred from homology"/>
<dbReference type="AlphaFoldDB" id="A0AA37BTR5"/>
<dbReference type="GO" id="GO:0006534">
    <property type="term" value="P:cysteine metabolic process"/>
    <property type="evidence" value="ECO:0007669"/>
    <property type="project" value="UniProtKB-ARBA"/>
</dbReference>
<reference evidence="5" key="1">
    <citation type="journal article" date="2014" name="Int. J. Syst. Evol. Microbiol.">
        <title>Complete genome sequence of Corynebacterium casei LMG S-19264T (=DSM 44701T), isolated from a smear-ripened cheese.</title>
        <authorList>
            <consortium name="US DOE Joint Genome Institute (JGI-PGF)"/>
            <person name="Walter F."/>
            <person name="Albersmeier A."/>
            <person name="Kalinowski J."/>
            <person name="Ruckert C."/>
        </authorList>
    </citation>
    <scope>NUCLEOTIDE SEQUENCE</scope>
    <source>
        <strain evidence="5">JCM 13583</strain>
    </source>
</reference>
<keyword evidence="6" id="KW-1185">Reference proteome</keyword>
<gene>
    <name evidence="5" type="ORF">GCM10007108_16420</name>
</gene>
<dbReference type="InterPro" id="IPR036052">
    <property type="entry name" value="TrpB-like_PALP_sf"/>
</dbReference>
<dbReference type="GO" id="GO:0044272">
    <property type="term" value="P:sulfur compound biosynthetic process"/>
    <property type="evidence" value="ECO:0007669"/>
    <property type="project" value="UniProtKB-ARBA"/>
</dbReference>
<evidence type="ECO:0000256" key="3">
    <source>
        <dbReference type="ARBA" id="ARBA00022898"/>
    </source>
</evidence>
<comment type="similarity">
    <text evidence="2">Belongs to the cysteine synthase/cystathionine beta-synthase family.</text>
</comment>
<dbReference type="FunFam" id="3.40.50.1100:FF:000003">
    <property type="entry name" value="Cystathionine beta-synthase"/>
    <property type="match status" value="1"/>
</dbReference>
<dbReference type="InterPro" id="IPR050214">
    <property type="entry name" value="Cys_Synth/Cystath_Beta-Synth"/>
</dbReference>